<protein>
    <submittedName>
        <fullName evidence="3">CAP domain-containing protein</fullName>
    </submittedName>
</protein>
<evidence type="ECO:0000259" key="2">
    <source>
        <dbReference type="Pfam" id="PF00188"/>
    </source>
</evidence>
<dbReference type="Proteomes" id="UP001485459">
    <property type="component" value="Chromosome"/>
</dbReference>
<name>A0ABZ2YH39_9BACT</name>
<dbReference type="Gene3D" id="3.40.33.10">
    <property type="entry name" value="CAP"/>
    <property type="match status" value="1"/>
</dbReference>
<dbReference type="SUPFAM" id="SSF55797">
    <property type="entry name" value="PR-1-like"/>
    <property type="match status" value="1"/>
</dbReference>
<dbReference type="PANTHER" id="PTHR31157">
    <property type="entry name" value="SCP DOMAIN-CONTAINING PROTEIN"/>
    <property type="match status" value="1"/>
</dbReference>
<dbReference type="PROSITE" id="PS51257">
    <property type="entry name" value="PROKAR_LIPOPROTEIN"/>
    <property type="match status" value="1"/>
</dbReference>
<dbReference type="RefSeq" id="WP_341834016.1">
    <property type="nucleotide sequence ID" value="NZ_CP149822.1"/>
</dbReference>
<feature type="signal peptide" evidence="1">
    <location>
        <begin position="1"/>
        <end position="20"/>
    </location>
</feature>
<dbReference type="InterPro" id="IPR014044">
    <property type="entry name" value="CAP_dom"/>
</dbReference>
<dbReference type="EMBL" id="CP149822">
    <property type="protein sequence ID" value="WZN39008.1"/>
    <property type="molecule type" value="Genomic_DNA"/>
</dbReference>
<dbReference type="CDD" id="cd05379">
    <property type="entry name" value="CAP_bacterial"/>
    <property type="match status" value="1"/>
</dbReference>
<evidence type="ECO:0000256" key="1">
    <source>
        <dbReference type="SAM" id="SignalP"/>
    </source>
</evidence>
<dbReference type="InterPro" id="IPR035940">
    <property type="entry name" value="CAP_sf"/>
</dbReference>
<dbReference type="Pfam" id="PF00188">
    <property type="entry name" value="CAP"/>
    <property type="match status" value="1"/>
</dbReference>
<gene>
    <name evidence="3" type="ORF">WJU16_13445</name>
</gene>
<feature type="chain" id="PRO_5045585557" evidence="1">
    <location>
        <begin position="21"/>
        <end position="183"/>
    </location>
</feature>
<sequence length="183" mass="20056">MSRHMMRPALAGMAALCLLAAACTKEPLESITPPPAIPVQDTTFAMNNPVNAALLLTLVNDIRTKGCNCGDSFYAPAPPIAWNKALERAAYLHSLDMKEFNYFSHEDRNGQSAGFRISSMGYTWAAWGENIALGVLNEKTVVNGWFNSITHCKVLMNSRFTEMGVAKVGNFWSQELAVPRSGK</sequence>
<organism evidence="3 4">
    <name type="scientific">Chitinophaga pollutisoli</name>
    <dbReference type="NCBI Taxonomy" id="3133966"/>
    <lineage>
        <taxon>Bacteria</taxon>
        <taxon>Pseudomonadati</taxon>
        <taxon>Bacteroidota</taxon>
        <taxon>Chitinophagia</taxon>
        <taxon>Chitinophagales</taxon>
        <taxon>Chitinophagaceae</taxon>
        <taxon>Chitinophaga</taxon>
    </lineage>
</organism>
<evidence type="ECO:0000313" key="3">
    <source>
        <dbReference type="EMBL" id="WZN39008.1"/>
    </source>
</evidence>
<keyword evidence="1" id="KW-0732">Signal</keyword>
<dbReference type="PANTHER" id="PTHR31157:SF1">
    <property type="entry name" value="SCP DOMAIN-CONTAINING PROTEIN"/>
    <property type="match status" value="1"/>
</dbReference>
<proteinExistence type="predicted"/>
<evidence type="ECO:0000313" key="4">
    <source>
        <dbReference type="Proteomes" id="UP001485459"/>
    </source>
</evidence>
<accession>A0ABZ2YH39</accession>
<reference evidence="4" key="1">
    <citation type="submission" date="2024-03" db="EMBL/GenBank/DDBJ databases">
        <title>Chitinophaga horti sp. nov., isolated from garden soil.</title>
        <authorList>
            <person name="Lee D.S."/>
            <person name="Han D.M."/>
            <person name="Baek J.H."/>
            <person name="Choi D.G."/>
            <person name="Jeon J.H."/>
            <person name="Jeon C.O."/>
        </authorList>
    </citation>
    <scope>NUCLEOTIDE SEQUENCE [LARGE SCALE GENOMIC DNA]</scope>
    <source>
        <strain evidence="4">GPA1</strain>
    </source>
</reference>
<keyword evidence="4" id="KW-1185">Reference proteome</keyword>
<feature type="domain" description="SCP" evidence="2">
    <location>
        <begin position="57"/>
        <end position="168"/>
    </location>
</feature>